<proteinExistence type="predicted"/>
<protein>
    <submittedName>
        <fullName evidence="2">Uncharacterized protein</fullName>
    </submittedName>
</protein>
<keyword evidence="1" id="KW-1133">Transmembrane helix</keyword>
<dbReference type="EMBL" id="JACHNY010000002">
    <property type="protein sequence ID" value="MBB4616946.1"/>
    <property type="molecule type" value="Genomic_DNA"/>
</dbReference>
<organism evidence="2 3">
    <name type="scientific">Sphingomonas abaci</name>
    <dbReference type="NCBI Taxonomy" id="237611"/>
    <lineage>
        <taxon>Bacteria</taxon>
        <taxon>Pseudomonadati</taxon>
        <taxon>Pseudomonadota</taxon>
        <taxon>Alphaproteobacteria</taxon>
        <taxon>Sphingomonadales</taxon>
        <taxon>Sphingomonadaceae</taxon>
        <taxon>Sphingomonas</taxon>
    </lineage>
</organism>
<sequence length="64" mass="7052">MMDSIKHGSVTSMQDEMAYRFARIAPLPFTTNAYRNRVDGRRKAAALIALVLVCAASLYRGGFA</sequence>
<gene>
    <name evidence="2" type="ORF">GGQ96_001066</name>
</gene>
<dbReference type="RefSeq" id="WP_184112368.1">
    <property type="nucleotide sequence ID" value="NZ_JACHNY010000002.1"/>
</dbReference>
<dbReference type="AlphaFoldDB" id="A0A7W7AHI4"/>
<feature type="transmembrane region" description="Helical" evidence="1">
    <location>
        <begin position="44"/>
        <end position="62"/>
    </location>
</feature>
<dbReference type="Proteomes" id="UP000574769">
    <property type="component" value="Unassembled WGS sequence"/>
</dbReference>
<keyword evidence="1" id="KW-0472">Membrane</keyword>
<evidence type="ECO:0000313" key="2">
    <source>
        <dbReference type="EMBL" id="MBB4616946.1"/>
    </source>
</evidence>
<evidence type="ECO:0000256" key="1">
    <source>
        <dbReference type="SAM" id="Phobius"/>
    </source>
</evidence>
<name>A0A7W7AHI4_9SPHN</name>
<evidence type="ECO:0000313" key="3">
    <source>
        <dbReference type="Proteomes" id="UP000574769"/>
    </source>
</evidence>
<comment type="caution">
    <text evidence="2">The sequence shown here is derived from an EMBL/GenBank/DDBJ whole genome shotgun (WGS) entry which is preliminary data.</text>
</comment>
<accession>A0A7W7AHI4</accession>
<reference evidence="2 3" key="1">
    <citation type="submission" date="2020-08" db="EMBL/GenBank/DDBJ databases">
        <title>Genomic Encyclopedia of Type Strains, Phase IV (KMG-IV): sequencing the most valuable type-strain genomes for metagenomic binning, comparative biology and taxonomic classification.</title>
        <authorList>
            <person name="Goeker M."/>
        </authorList>
    </citation>
    <scope>NUCLEOTIDE SEQUENCE [LARGE SCALE GENOMIC DNA]</scope>
    <source>
        <strain evidence="2 3">DSM 15867</strain>
    </source>
</reference>
<keyword evidence="3" id="KW-1185">Reference proteome</keyword>
<keyword evidence="1" id="KW-0812">Transmembrane</keyword>